<evidence type="ECO:0000256" key="1">
    <source>
        <dbReference type="SAM" id="Phobius"/>
    </source>
</evidence>
<keyword evidence="5" id="KW-1185">Reference proteome</keyword>
<dbReference type="WormBase" id="CBG05369">
    <property type="protein sequence ID" value="CBP39301"/>
    <property type="gene ID" value="WBGene00027829"/>
    <property type="gene designation" value="Cbr-cest-4"/>
</dbReference>
<dbReference type="InterPro" id="IPR029058">
    <property type="entry name" value="AB_hydrolase_fold"/>
</dbReference>
<evidence type="ECO:0000313" key="6">
    <source>
        <dbReference type="WormBase" id="CBG05369"/>
    </source>
</evidence>
<feature type="chain" id="PRO_5002732626" evidence="2">
    <location>
        <begin position="24"/>
        <end position="592"/>
    </location>
</feature>
<dbReference type="STRING" id="6238.A8WZP9"/>
<name>A8WZP9_CAEBR</name>
<dbReference type="InterPro" id="IPR002018">
    <property type="entry name" value="CarbesteraseB"/>
</dbReference>
<keyword evidence="1" id="KW-1133">Transmembrane helix</keyword>
<feature type="signal peptide" evidence="2">
    <location>
        <begin position="1"/>
        <end position="23"/>
    </location>
</feature>
<dbReference type="SUPFAM" id="SSF53474">
    <property type="entry name" value="alpha/beta-Hydrolases"/>
    <property type="match status" value="1"/>
</dbReference>
<feature type="domain" description="Carboxylesterase type B" evidence="3">
    <location>
        <begin position="397"/>
        <end position="489"/>
    </location>
</feature>
<evidence type="ECO:0000256" key="2">
    <source>
        <dbReference type="SAM" id="SignalP"/>
    </source>
</evidence>
<feature type="domain" description="Carboxylesterase type B" evidence="3">
    <location>
        <begin position="23"/>
        <end position="343"/>
    </location>
</feature>
<dbReference type="eggNOG" id="KOG1516">
    <property type="taxonomic scope" value="Eukaryota"/>
</dbReference>
<dbReference type="InParanoid" id="A8WZP9"/>
<dbReference type="Gene3D" id="3.40.50.1820">
    <property type="entry name" value="alpha/beta hydrolase"/>
    <property type="match status" value="1"/>
</dbReference>
<dbReference type="ESTHER" id="caebr-a8wzp9">
    <property type="family name" value="Carb_B_Nematoda"/>
</dbReference>
<dbReference type="EMBL" id="HE601369">
    <property type="protein sequence ID" value="CAP25859.2"/>
    <property type="molecule type" value="Genomic_DNA"/>
</dbReference>
<dbReference type="OMA" id="TFVNQDV"/>
<dbReference type="Pfam" id="PF00135">
    <property type="entry name" value="COesterase"/>
    <property type="match status" value="2"/>
</dbReference>
<evidence type="ECO:0000313" key="4">
    <source>
        <dbReference type="EMBL" id="CAP25859.2"/>
    </source>
</evidence>
<dbReference type="AlphaFoldDB" id="A8WZP9"/>
<keyword evidence="1" id="KW-0472">Membrane</keyword>
<dbReference type="FunCoup" id="A8WZP9">
    <property type="interactions" value="3"/>
</dbReference>
<organism evidence="4 5">
    <name type="scientific">Caenorhabditis briggsae</name>
    <dbReference type="NCBI Taxonomy" id="6238"/>
    <lineage>
        <taxon>Eukaryota</taxon>
        <taxon>Metazoa</taxon>
        <taxon>Ecdysozoa</taxon>
        <taxon>Nematoda</taxon>
        <taxon>Chromadorea</taxon>
        <taxon>Rhabditida</taxon>
        <taxon>Rhabditina</taxon>
        <taxon>Rhabditomorpha</taxon>
        <taxon>Rhabditoidea</taxon>
        <taxon>Rhabditidae</taxon>
        <taxon>Peloderinae</taxon>
        <taxon>Caenorhabditis</taxon>
    </lineage>
</organism>
<reference evidence="4 5" key="2">
    <citation type="journal article" date="2011" name="PLoS Genet.">
        <title>Caenorhabditis briggsae recombinant inbred line genotypes reveal inter-strain incompatibility and the evolution of recombination.</title>
        <authorList>
            <person name="Ross J.A."/>
            <person name="Koboldt D.C."/>
            <person name="Staisch J.E."/>
            <person name="Chamberlin H.M."/>
            <person name="Gupta B.P."/>
            <person name="Miller R.D."/>
            <person name="Baird S.E."/>
            <person name="Haag E.S."/>
        </authorList>
    </citation>
    <scope>NUCLEOTIDE SEQUENCE [LARGE SCALE GENOMIC DNA]</scope>
    <source>
        <strain evidence="4 5">AF16</strain>
    </source>
</reference>
<accession>A8WZP9</accession>
<evidence type="ECO:0000313" key="5">
    <source>
        <dbReference type="Proteomes" id="UP000008549"/>
    </source>
</evidence>
<reference evidence="4 5" key="1">
    <citation type="journal article" date="2003" name="PLoS Biol.">
        <title>The genome sequence of Caenorhabditis briggsae: a platform for comparative genomics.</title>
        <authorList>
            <person name="Stein L.D."/>
            <person name="Bao Z."/>
            <person name="Blasiar D."/>
            <person name="Blumenthal T."/>
            <person name="Brent M.R."/>
            <person name="Chen N."/>
            <person name="Chinwalla A."/>
            <person name="Clarke L."/>
            <person name="Clee C."/>
            <person name="Coghlan A."/>
            <person name="Coulson A."/>
            <person name="D'Eustachio P."/>
            <person name="Fitch D.H."/>
            <person name="Fulton L.A."/>
            <person name="Fulton R.E."/>
            <person name="Griffiths-Jones S."/>
            <person name="Harris T.W."/>
            <person name="Hillier L.W."/>
            <person name="Kamath R."/>
            <person name="Kuwabara P.E."/>
            <person name="Mardis E.R."/>
            <person name="Marra M.A."/>
            <person name="Miner T.L."/>
            <person name="Minx P."/>
            <person name="Mullikin J.C."/>
            <person name="Plumb R.W."/>
            <person name="Rogers J."/>
            <person name="Schein J.E."/>
            <person name="Sohrmann M."/>
            <person name="Spieth J."/>
            <person name="Stajich J.E."/>
            <person name="Wei C."/>
            <person name="Willey D."/>
            <person name="Wilson R.K."/>
            <person name="Durbin R."/>
            <person name="Waterston R.H."/>
        </authorList>
    </citation>
    <scope>NUCLEOTIDE SEQUENCE [LARGE SCALE GENOMIC DNA]</scope>
    <source>
        <strain evidence="4 5">AF16</strain>
    </source>
</reference>
<keyword evidence="2" id="KW-0732">Signal</keyword>
<dbReference type="Proteomes" id="UP000008549">
    <property type="component" value="Unassembled WGS sequence"/>
</dbReference>
<gene>
    <name evidence="6" type="primary">cest-4</name>
    <name evidence="4 6" type="ORF">CBG05369</name>
    <name evidence="4" type="ORF">CBG_05369</name>
</gene>
<evidence type="ECO:0000259" key="3">
    <source>
        <dbReference type="Pfam" id="PF00135"/>
    </source>
</evidence>
<dbReference type="PANTHER" id="PTHR45580:SF9">
    <property type="entry name" value="CARBOXYLESTERASE TYPE B DOMAIN-CONTAINING PROTEIN"/>
    <property type="match status" value="1"/>
</dbReference>
<dbReference type="PANTHER" id="PTHR45580">
    <property type="entry name" value="PROTEIN CBG05369"/>
    <property type="match status" value="1"/>
</dbReference>
<proteinExistence type="predicted"/>
<feature type="transmembrane region" description="Helical" evidence="1">
    <location>
        <begin position="544"/>
        <end position="567"/>
    </location>
</feature>
<sequence>MNEFCLLFFWFSIFSLFFSYCNSAIVTTSFGQLDGDDVGEFLLFKRIPFAKPPVGKLRFQKPKAPEKWEGLRNAKEYGPACMSNSTTSTSPQKWVDEDCLHVNVFTSKKCLKSKDCAVVTYLHGGGLLYDSAVMFNDTYLLGTFVNQDVILVIPAFRLGIFSHFVVRDQSIAPNNLALYDIIHALEFVKSEIRNFGGDNKKVTIMGHSYGGSLTAILTFSTKINTDLSLFQRAISMSSGHDFQNFEIQEQKTRYFAEFANCIIPEDLGINMTSNQRDLYMMKCLQNKDSHELLRLQRKLEEEGYPTFAFAIQREPLFQDVPYHHFMDTPKHVPMLTGCTGYEMDHAPADKPIGEGIGYENPIEVYAKYRMDLKNGNYDFSNHSDETQAIMVQEIIRAQRLQSNGVPVCPKVFLYEYTYPKHARHTDDLFYLMGVHRFEKDENEEKLARVYERFFMNFAKYGEPGEGFEMANVERSSYYEVYWNETTGERPQMKDRFEERIINYWLKDMIEYDKNVTALKKKSLEPVKPALRFYKPTSEQYQLKYMFISIFIVSAIFMAGCLFGKYFCSNSKNRNLYIQIDGRDIPAGTVKNF</sequence>
<keyword evidence="1" id="KW-0812">Transmembrane</keyword>
<protein>
    <submittedName>
        <fullName evidence="4">Protein CBG05369</fullName>
    </submittedName>
</protein>
<dbReference type="HOGENOM" id="CLU_458737_0_0_1"/>